<evidence type="ECO:0000256" key="1">
    <source>
        <dbReference type="ARBA" id="ARBA00004245"/>
    </source>
</evidence>
<dbReference type="EnsemblMetazoa" id="XM_781547">
    <property type="protein sequence ID" value="XP_786640"/>
    <property type="gene ID" value="LOC581558"/>
</dbReference>
<proteinExistence type="inferred from homology"/>
<dbReference type="SUPFAM" id="SSF51161">
    <property type="entry name" value="Trimeric LpxA-like enzymes"/>
    <property type="match status" value="1"/>
</dbReference>
<comment type="similarity">
    <text evidence="2">Belongs to the dynactin subunits 5/6 family. Dynactin subunit 6 subfamily.</text>
</comment>
<evidence type="ECO:0000313" key="8">
    <source>
        <dbReference type="Proteomes" id="UP000007110"/>
    </source>
</evidence>
<dbReference type="RefSeq" id="XP_786640.2">
    <property type="nucleotide sequence ID" value="XM_781547.5"/>
</dbReference>
<dbReference type="OrthoDB" id="2355at2759"/>
<evidence type="ECO:0000256" key="2">
    <source>
        <dbReference type="ARBA" id="ARBA00007719"/>
    </source>
</evidence>
<dbReference type="CDD" id="cd04646">
    <property type="entry name" value="LbH_Dynactin_6"/>
    <property type="match status" value="1"/>
</dbReference>
<dbReference type="Proteomes" id="UP000007110">
    <property type="component" value="Unassembled WGS sequence"/>
</dbReference>
<dbReference type="Gene3D" id="2.160.10.10">
    <property type="entry name" value="Hexapeptide repeat proteins"/>
    <property type="match status" value="1"/>
</dbReference>
<dbReference type="GO" id="GO:0007052">
    <property type="term" value="P:mitotic spindle organization"/>
    <property type="evidence" value="ECO:0000318"/>
    <property type="project" value="GO_Central"/>
</dbReference>
<sequence length="187" mass="20388">MSTSTGTMPRPSIKIGAGAVVCVEAELRGDITIGPRTVIHPRARIIAEAGPIVIGESNLVEDQVVIINRKQLGQEGPITMTIGANNVFEVGSRCEAVRVGNNNVVESKAFIGRDTEMSNGCVIGAFCNITSHERLPEHTVIFGDECRRRLQADKPQAQTLQLDFLMKILPNYHHLKKSTKTKSVEKS</sequence>
<keyword evidence="4" id="KW-0963">Cytoplasm</keyword>
<dbReference type="InParanoid" id="A0A7M7RGT5"/>
<dbReference type="PANTHER" id="PTHR13072">
    <property type="entry name" value="DYNACTIN 6"/>
    <property type="match status" value="1"/>
</dbReference>
<dbReference type="CTD" id="10671"/>
<comment type="function">
    <text evidence="6">Part of the dynactin complex that activates the molecular motor dynein for ultra-processive transport along microtubules.</text>
</comment>
<evidence type="ECO:0000256" key="6">
    <source>
        <dbReference type="ARBA" id="ARBA00034687"/>
    </source>
</evidence>
<keyword evidence="5" id="KW-0206">Cytoskeleton</keyword>
<dbReference type="FunCoup" id="A0A7M7RGT5">
    <property type="interactions" value="744"/>
</dbReference>
<dbReference type="InterPro" id="IPR027777">
    <property type="entry name" value="DCTN6"/>
</dbReference>
<evidence type="ECO:0000313" key="7">
    <source>
        <dbReference type="EnsemblMetazoa" id="XP_786640"/>
    </source>
</evidence>
<reference evidence="7" key="2">
    <citation type="submission" date="2021-01" db="UniProtKB">
        <authorList>
            <consortium name="EnsemblMetazoa"/>
        </authorList>
    </citation>
    <scope>IDENTIFICATION</scope>
</reference>
<evidence type="ECO:0000256" key="3">
    <source>
        <dbReference type="ARBA" id="ARBA00016573"/>
    </source>
</evidence>
<evidence type="ECO:0000256" key="4">
    <source>
        <dbReference type="ARBA" id="ARBA00022490"/>
    </source>
</evidence>
<comment type="subcellular location">
    <subcellularLocation>
        <location evidence="1">Cytoplasm</location>
        <location evidence="1">Cytoskeleton</location>
    </subcellularLocation>
</comment>
<dbReference type="GeneID" id="581558"/>
<dbReference type="OMA" id="ITMQAET"/>
<dbReference type="GO" id="GO:0005869">
    <property type="term" value="C:dynactin complex"/>
    <property type="evidence" value="ECO:0000318"/>
    <property type="project" value="GO_Central"/>
</dbReference>
<accession>A0A7M7RGT5</accession>
<evidence type="ECO:0000256" key="5">
    <source>
        <dbReference type="ARBA" id="ARBA00023212"/>
    </source>
</evidence>
<reference evidence="8" key="1">
    <citation type="submission" date="2015-02" db="EMBL/GenBank/DDBJ databases">
        <title>Genome sequencing for Strongylocentrotus purpuratus.</title>
        <authorList>
            <person name="Murali S."/>
            <person name="Liu Y."/>
            <person name="Vee V."/>
            <person name="English A."/>
            <person name="Wang M."/>
            <person name="Skinner E."/>
            <person name="Han Y."/>
            <person name="Muzny D.M."/>
            <person name="Worley K.C."/>
            <person name="Gibbs R.A."/>
        </authorList>
    </citation>
    <scope>NUCLEOTIDE SEQUENCE</scope>
</reference>
<organism evidence="7 8">
    <name type="scientific">Strongylocentrotus purpuratus</name>
    <name type="common">Purple sea urchin</name>
    <dbReference type="NCBI Taxonomy" id="7668"/>
    <lineage>
        <taxon>Eukaryota</taxon>
        <taxon>Metazoa</taxon>
        <taxon>Echinodermata</taxon>
        <taxon>Eleutherozoa</taxon>
        <taxon>Echinozoa</taxon>
        <taxon>Echinoidea</taxon>
        <taxon>Euechinoidea</taxon>
        <taxon>Echinacea</taxon>
        <taxon>Camarodonta</taxon>
        <taxon>Echinidea</taxon>
        <taxon>Strongylocentrotidae</taxon>
        <taxon>Strongylocentrotus</taxon>
    </lineage>
</organism>
<dbReference type="AlphaFoldDB" id="A0A7M7RGT5"/>
<dbReference type="PANTHER" id="PTHR13072:SF0">
    <property type="entry name" value="DYNACTIN SUBUNIT 6"/>
    <property type="match status" value="1"/>
</dbReference>
<dbReference type="KEGG" id="spu:581558"/>
<name>A0A7M7RGT5_STRPU</name>
<dbReference type="InterPro" id="IPR011004">
    <property type="entry name" value="Trimer_LpxA-like_sf"/>
</dbReference>
<keyword evidence="8" id="KW-1185">Reference proteome</keyword>
<dbReference type="GO" id="GO:0070840">
    <property type="term" value="F:dynein complex binding"/>
    <property type="evidence" value="ECO:0000318"/>
    <property type="project" value="GO_Central"/>
</dbReference>
<protein>
    <recommendedName>
        <fullName evidence="3">Dynactin subunit 6</fullName>
    </recommendedName>
</protein>